<proteinExistence type="predicted"/>
<evidence type="ECO:0000256" key="4">
    <source>
        <dbReference type="ARBA" id="ARBA00023163"/>
    </source>
</evidence>
<evidence type="ECO:0000313" key="9">
    <source>
        <dbReference type="Proteomes" id="UP001515500"/>
    </source>
</evidence>
<dbReference type="Gene3D" id="1.20.5.170">
    <property type="match status" value="1"/>
</dbReference>
<dbReference type="PANTHER" id="PTHR46324:SF26">
    <property type="entry name" value="OS02G0728001 PROTEIN"/>
    <property type="match status" value="1"/>
</dbReference>
<evidence type="ECO:0000256" key="3">
    <source>
        <dbReference type="ARBA" id="ARBA00023125"/>
    </source>
</evidence>
<keyword evidence="4" id="KW-0804">Transcription</keyword>
<evidence type="ECO:0000256" key="1">
    <source>
        <dbReference type="ARBA" id="ARBA00004123"/>
    </source>
</evidence>
<name>A0AB40BUR7_DIOCR</name>
<reference evidence="10" key="1">
    <citation type="submission" date="2025-08" db="UniProtKB">
        <authorList>
            <consortium name="RefSeq"/>
        </authorList>
    </citation>
    <scope>IDENTIFICATION</scope>
</reference>
<dbReference type="AlphaFoldDB" id="A0AB40BUR7"/>
<keyword evidence="3" id="KW-0238">DNA-binding</keyword>
<evidence type="ECO:0000256" key="2">
    <source>
        <dbReference type="ARBA" id="ARBA00023015"/>
    </source>
</evidence>
<evidence type="ECO:0000259" key="8">
    <source>
        <dbReference type="PROSITE" id="PS50217"/>
    </source>
</evidence>
<dbReference type="PROSITE" id="PS50217">
    <property type="entry name" value="BZIP"/>
    <property type="match status" value="1"/>
</dbReference>
<dbReference type="InterPro" id="IPR045314">
    <property type="entry name" value="bZIP_plant_GBF1"/>
</dbReference>
<protein>
    <submittedName>
        <fullName evidence="10">Basic leucine zipper 43-like</fullName>
    </submittedName>
</protein>
<dbReference type="Proteomes" id="UP001515500">
    <property type="component" value="Chromosome 8"/>
</dbReference>
<feature type="domain" description="BZIP" evidence="8">
    <location>
        <begin position="68"/>
        <end position="131"/>
    </location>
</feature>
<dbReference type="Pfam" id="PF00170">
    <property type="entry name" value="bZIP_1"/>
    <property type="match status" value="1"/>
</dbReference>
<gene>
    <name evidence="10" type="primary">LOC120267602</name>
</gene>
<dbReference type="GO" id="GO:0003700">
    <property type="term" value="F:DNA-binding transcription factor activity"/>
    <property type="evidence" value="ECO:0007669"/>
    <property type="project" value="InterPro"/>
</dbReference>
<dbReference type="FunFam" id="1.20.5.170:FF:000020">
    <property type="entry name" value="BZIP transcription factor"/>
    <property type="match status" value="1"/>
</dbReference>
<dbReference type="GO" id="GO:0003677">
    <property type="term" value="F:DNA binding"/>
    <property type="evidence" value="ECO:0007669"/>
    <property type="project" value="UniProtKB-KW"/>
</dbReference>
<keyword evidence="5" id="KW-0539">Nucleus</keyword>
<evidence type="ECO:0000256" key="5">
    <source>
        <dbReference type="ARBA" id="ARBA00023242"/>
    </source>
</evidence>
<dbReference type="PANTHER" id="PTHR46324">
    <property type="entry name" value="BASIC LEUCINE ZIPPER 43-RELATED"/>
    <property type="match status" value="1"/>
</dbReference>
<dbReference type="PROSITE" id="PS00036">
    <property type="entry name" value="BZIP_BASIC"/>
    <property type="match status" value="1"/>
</dbReference>
<accession>A0AB40BUR7</accession>
<evidence type="ECO:0000313" key="10">
    <source>
        <dbReference type="RefSeq" id="XP_039131212.1"/>
    </source>
</evidence>
<dbReference type="SUPFAM" id="SSF57959">
    <property type="entry name" value="Leucine zipper domain"/>
    <property type="match status" value="1"/>
</dbReference>
<dbReference type="RefSeq" id="XP_039131212.1">
    <property type="nucleotide sequence ID" value="XM_039275278.1"/>
</dbReference>
<evidence type="ECO:0000256" key="6">
    <source>
        <dbReference type="SAM" id="Coils"/>
    </source>
</evidence>
<evidence type="ECO:0000256" key="7">
    <source>
        <dbReference type="SAM" id="MobiDB-lite"/>
    </source>
</evidence>
<feature type="coiled-coil region" evidence="6">
    <location>
        <begin position="121"/>
        <end position="148"/>
    </location>
</feature>
<dbReference type="GO" id="GO:0005634">
    <property type="term" value="C:nucleus"/>
    <property type="evidence" value="ECO:0007669"/>
    <property type="project" value="UniProtKB-SubCell"/>
</dbReference>
<sequence length="152" mass="17828">MQQPCIAPITFPPYHPHFTINMAAMKTNFFGPQSMHSIQDFIIPNPFSLPCNSTSDEAEEHQQSQQAEERKKRRMISNRESARRSRMRKQRQLDELWAQVLHLRNANHQLIDELNHVMQDHTKTLKENSKLREEASLLEDKLKALNQQLVST</sequence>
<keyword evidence="2" id="KW-0805">Transcription regulation</keyword>
<feature type="region of interest" description="Disordered" evidence="7">
    <location>
        <begin position="49"/>
        <end position="89"/>
    </location>
</feature>
<dbReference type="CDD" id="cd14702">
    <property type="entry name" value="bZIP_plant_GBF1"/>
    <property type="match status" value="1"/>
</dbReference>
<keyword evidence="6" id="KW-0175">Coiled coil</keyword>
<comment type="subcellular location">
    <subcellularLocation>
        <location evidence="1">Nucleus</location>
    </subcellularLocation>
</comment>
<dbReference type="InterPro" id="IPR004827">
    <property type="entry name" value="bZIP"/>
</dbReference>
<dbReference type="SMART" id="SM00338">
    <property type="entry name" value="BRLZ"/>
    <property type="match status" value="1"/>
</dbReference>
<dbReference type="GeneID" id="120267602"/>
<dbReference type="InterPro" id="IPR046347">
    <property type="entry name" value="bZIP_sf"/>
</dbReference>
<dbReference type="InterPro" id="IPR044521">
    <property type="entry name" value="AtbZIP8/43"/>
</dbReference>
<organism evidence="9 10">
    <name type="scientific">Dioscorea cayennensis subsp. rotundata</name>
    <name type="common">White Guinea yam</name>
    <name type="synonym">Dioscorea rotundata</name>
    <dbReference type="NCBI Taxonomy" id="55577"/>
    <lineage>
        <taxon>Eukaryota</taxon>
        <taxon>Viridiplantae</taxon>
        <taxon>Streptophyta</taxon>
        <taxon>Embryophyta</taxon>
        <taxon>Tracheophyta</taxon>
        <taxon>Spermatophyta</taxon>
        <taxon>Magnoliopsida</taxon>
        <taxon>Liliopsida</taxon>
        <taxon>Dioscoreales</taxon>
        <taxon>Dioscoreaceae</taxon>
        <taxon>Dioscorea</taxon>
    </lineage>
</organism>
<keyword evidence="9" id="KW-1185">Reference proteome</keyword>